<dbReference type="EMBL" id="CAMXCT030006511">
    <property type="protein sequence ID" value="CAL4802325.1"/>
    <property type="molecule type" value="Genomic_DNA"/>
</dbReference>
<feature type="transmembrane region" description="Helical" evidence="6">
    <location>
        <begin position="142"/>
        <end position="158"/>
    </location>
</feature>
<feature type="transmembrane region" description="Helical" evidence="6">
    <location>
        <begin position="402"/>
        <end position="423"/>
    </location>
</feature>
<dbReference type="GO" id="GO:0005385">
    <property type="term" value="F:zinc ion transmembrane transporter activity"/>
    <property type="evidence" value="ECO:0007669"/>
    <property type="project" value="TreeGrafter"/>
</dbReference>
<keyword evidence="4 6" id="KW-0472">Membrane</keyword>
<name>A0A9P1GJ65_9DINO</name>
<organism evidence="8">
    <name type="scientific">Cladocopium goreaui</name>
    <dbReference type="NCBI Taxonomy" id="2562237"/>
    <lineage>
        <taxon>Eukaryota</taxon>
        <taxon>Sar</taxon>
        <taxon>Alveolata</taxon>
        <taxon>Dinophyceae</taxon>
        <taxon>Suessiales</taxon>
        <taxon>Symbiodiniaceae</taxon>
        <taxon>Cladocopium</taxon>
    </lineage>
</organism>
<evidence type="ECO:0000313" key="8">
    <source>
        <dbReference type="EMBL" id="CAI4015013.1"/>
    </source>
</evidence>
<keyword evidence="2 6" id="KW-0812">Transmembrane</keyword>
<keyword evidence="7" id="KW-0732">Signal</keyword>
<evidence type="ECO:0000256" key="2">
    <source>
        <dbReference type="ARBA" id="ARBA00022692"/>
    </source>
</evidence>
<feature type="chain" id="PRO_5043272935" evidence="7">
    <location>
        <begin position="42"/>
        <end position="459"/>
    </location>
</feature>
<feature type="signal peptide" evidence="7">
    <location>
        <begin position="1"/>
        <end position="41"/>
    </location>
</feature>
<protein>
    <submittedName>
        <fullName evidence="8">Uncharacterized protein</fullName>
    </submittedName>
</protein>
<proteinExistence type="predicted"/>
<evidence type="ECO:0000313" key="10">
    <source>
        <dbReference type="Proteomes" id="UP001152797"/>
    </source>
</evidence>
<feature type="transmembrane region" description="Helical" evidence="6">
    <location>
        <begin position="105"/>
        <end position="130"/>
    </location>
</feature>
<keyword evidence="10" id="KW-1185">Reference proteome</keyword>
<dbReference type="EMBL" id="CAMXCT020006511">
    <property type="protein sequence ID" value="CAL1168388.1"/>
    <property type="molecule type" value="Genomic_DNA"/>
</dbReference>
<evidence type="ECO:0000256" key="7">
    <source>
        <dbReference type="SAM" id="SignalP"/>
    </source>
</evidence>
<dbReference type="Pfam" id="PF02535">
    <property type="entry name" value="Zip"/>
    <property type="match status" value="1"/>
</dbReference>
<dbReference type="Proteomes" id="UP001152797">
    <property type="component" value="Unassembled WGS sequence"/>
</dbReference>
<gene>
    <name evidence="8" type="ORF">C1SCF055_LOCUS39867</name>
</gene>
<dbReference type="InterPro" id="IPR003689">
    <property type="entry name" value="ZIP"/>
</dbReference>
<evidence type="ECO:0000256" key="1">
    <source>
        <dbReference type="ARBA" id="ARBA00004141"/>
    </source>
</evidence>
<feature type="transmembrane region" description="Helical" evidence="6">
    <location>
        <begin position="377"/>
        <end position="396"/>
    </location>
</feature>
<dbReference type="PANTHER" id="PTHR11040:SF140">
    <property type="entry name" value="ZRT (ZRT), IRT- (IRT-) LIKE PROTEIN TRANSPORTER"/>
    <property type="match status" value="1"/>
</dbReference>
<dbReference type="EMBL" id="CAMXCT010006511">
    <property type="protein sequence ID" value="CAI4015013.1"/>
    <property type="molecule type" value="Genomic_DNA"/>
</dbReference>
<evidence type="ECO:0000256" key="6">
    <source>
        <dbReference type="SAM" id="Phobius"/>
    </source>
</evidence>
<dbReference type="AlphaFoldDB" id="A0A9P1GJ65"/>
<feature type="region of interest" description="Disordered" evidence="5">
    <location>
        <begin position="290"/>
        <end position="315"/>
    </location>
</feature>
<evidence type="ECO:0000256" key="3">
    <source>
        <dbReference type="ARBA" id="ARBA00022989"/>
    </source>
</evidence>
<reference evidence="9 10" key="2">
    <citation type="submission" date="2024-05" db="EMBL/GenBank/DDBJ databases">
        <authorList>
            <person name="Chen Y."/>
            <person name="Shah S."/>
            <person name="Dougan E. K."/>
            <person name="Thang M."/>
            <person name="Chan C."/>
        </authorList>
    </citation>
    <scope>NUCLEOTIDE SEQUENCE [LARGE SCALE GENOMIC DNA]</scope>
</reference>
<reference evidence="8" key="1">
    <citation type="submission" date="2022-10" db="EMBL/GenBank/DDBJ databases">
        <authorList>
            <person name="Chen Y."/>
            <person name="Dougan E. K."/>
            <person name="Chan C."/>
            <person name="Rhodes N."/>
            <person name="Thang M."/>
        </authorList>
    </citation>
    <scope>NUCLEOTIDE SEQUENCE</scope>
</reference>
<feature type="transmembrane region" description="Helical" evidence="6">
    <location>
        <begin position="435"/>
        <end position="458"/>
    </location>
</feature>
<comment type="subcellular location">
    <subcellularLocation>
        <location evidence="1">Membrane</location>
        <topology evidence="1">Multi-pass membrane protein</topology>
    </subcellularLocation>
</comment>
<keyword evidence="3 6" id="KW-1133">Transmembrane helix</keyword>
<dbReference type="OrthoDB" id="448280at2759"/>
<evidence type="ECO:0000256" key="4">
    <source>
        <dbReference type="ARBA" id="ARBA00023136"/>
    </source>
</evidence>
<dbReference type="PANTHER" id="PTHR11040">
    <property type="entry name" value="ZINC/IRON TRANSPORTER"/>
    <property type="match status" value="1"/>
</dbReference>
<evidence type="ECO:0000256" key="5">
    <source>
        <dbReference type="SAM" id="MobiDB-lite"/>
    </source>
</evidence>
<sequence length="459" mass="49385">MPSKQLHNKVLAGGAFWIRQKTKRLQLLGLLLLLLLHAAGGVGPAAAAAAAACCGWCCSRWCCKPAKRTLIGSWTPFETLKRHLISCQRAQTHPSHGFVAHAMSYSLLLGLLLLLLRLLLLLLVVLLELVRAFWIRQKTKRLQLLGLLLLLLLLHAAGGVGPAAAAAAAAACCGWCCSRWCCKPAKRTLIGSWTPFETLKRHLISCQRAQTHPSHGFVAHAMSYSLARSPLNFGYLYIRSEEAYPWAPLLCGVGVLVTHFVEACVEPLLERLVAEKPVATGQVVGRKAPEVRSVVSTNTPSDEETHSQTSQQTSSKQEIRLLTGPLLLCALTFHSLVEGLSLGAAQEGHVLDVFFPILAHKGMAAFTLGINWNGIRGYWLALAFFSILSPLGVLIGQTAEGSTASVLLSISAGTFLYIGLVETMPGIRQPWLPSVVGRLAQMGVCAAGFAAMGTLGIWA</sequence>
<dbReference type="GO" id="GO:0016020">
    <property type="term" value="C:membrane"/>
    <property type="evidence" value="ECO:0007669"/>
    <property type="project" value="UniProtKB-SubCell"/>
</dbReference>
<accession>A0A9P1GJ65</accession>
<comment type="caution">
    <text evidence="8">The sequence shown here is derived from an EMBL/GenBank/DDBJ whole genome shotgun (WGS) entry which is preliminary data.</text>
</comment>
<evidence type="ECO:0000313" key="9">
    <source>
        <dbReference type="EMBL" id="CAL4802325.1"/>
    </source>
</evidence>